<dbReference type="Gene3D" id="1.10.10.990">
    <property type="match status" value="1"/>
</dbReference>
<dbReference type="InterPro" id="IPR011335">
    <property type="entry name" value="Restrct_endonuc-II-like"/>
</dbReference>
<dbReference type="SUPFAM" id="SSF52540">
    <property type="entry name" value="P-loop containing nucleoside triphosphate hydrolases"/>
    <property type="match status" value="2"/>
</dbReference>
<name>A0A1E8FG26_9ALTE</name>
<organism evidence="12 13">
    <name type="scientific">Alteromonas lipolytica</name>
    <dbReference type="NCBI Taxonomy" id="1856405"/>
    <lineage>
        <taxon>Bacteria</taxon>
        <taxon>Pseudomonadati</taxon>
        <taxon>Pseudomonadota</taxon>
        <taxon>Gammaproteobacteria</taxon>
        <taxon>Alteromonadales</taxon>
        <taxon>Alteromonadaceae</taxon>
        <taxon>Alteromonas/Salinimonas group</taxon>
        <taxon>Alteromonas</taxon>
    </lineage>
</organism>
<dbReference type="GO" id="GO:0003678">
    <property type="term" value="F:DNA helicase activity"/>
    <property type="evidence" value="ECO:0007669"/>
    <property type="project" value="UniProtKB-UniRule"/>
</dbReference>
<keyword evidence="8 10" id="KW-0238">DNA-binding</keyword>
<dbReference type="GO" id="GO:0009338">
    <property type="term" value="C:exodeoxyribonuclease V complex"/>
    <property type="evidence" value="ECO:0007669"/>
    <property type="project" value="InterPro"/>
</dbReference>
<dbReference type="GO" id="GO:0005524">
    <property type="term" value="F:ATP binding"/>
    <property type="evidence" value="ECO:0007669"/>
    <property type="project" value="UniProtKB-UniRule"/>
</dbReference>
<dbReference type="HAMAP" id="MF_01486">
    <property type="entry name" value="RecC"/>
    <property type="match status" value="1"/>
</dbReference>
<dbReference type="PANTHER" id="PTHR30591">
    <property type="entry name" value="RECBCD ENZYME SUBUNIT RECC"/>
    <property type="match status" value="1"/>
</dbReference>
<dbReference type="GO" id="GO:0003677">
    <property type="term" value="F:DNA binding"/>
    <property type="evidence" value="ECO:0007669"/>
    <property type="project" value="UniProtKB-UniRule"/>
</dbReference>
<dbReference type="InterPro" id="IPR041500">
    <property type="entry name" value="RecC_C"/>
</dbReference>
<keyword evidence="13" id="KW-1185">Reference proteome</keyword>
<dbReference type="Gene3D" id="3.40.50.10930">
    <property type="match status" value="1"/>
</dbReference>
<evidence type="ECO:0000256" key="6">
    <source>
        <dbReference type="ARBA" id="ARBA00022839"/>
    </source>
</evidence>
<comment type="subunit">
    <text evidence="10">Heterotrimer of RecB, RecC and RecD. All subunits contribute to DNA-binding.</text>
</comment>
<dbReference type="GO" id="GO:0008854">
    <property type="term" value="F:exodeoxyribonuclease V activity"/>
    <property type="evidence" value="ECO:0007669"/>
    <property type="project" value="InterPro"/>
</dbReference>
<evidence type="ECO:0000256" key="7">
    <source>
        <dbReference type="ARBA" id="ARBA00022840"/>
    </source>
</evidence>
<dbReference type="InterPro" id="IPR006697">
    <property type="entry name" value="RecC"/>
</dbReference>
<dbReference type="NCBIfam" id="TIGR01450">
    <property type="entry name" value="recC"/>
    <property type="match status" value="1"/>
</dbReference>
<comment type="miscellaneous">
    <text evidence="10">In the RecBCD complex, RecB has a slow 3'-5' helicase, an exonuclease activity and loads RecA onto ssDNA, RecD has a fast 5'-3' helicase activity, while RecC stimulates the ATPase and processivity of the RecB helicase and contributes to recognition of the Chi site.</text>
</comment>
<keyword evidence="4 10" id="KW-0378">Hydrolase</keyword>
<accession>A0A1E8FG26</accession>
<evidence type="ECO:0000256" key="1">
    <source>
        <dbReference type="ARBA" id="ARBA00022722"/>
    </source>
</evidence>
<evidence type="ECO:0000256" key="2">
    <source>
        <dbReference type="ARBA" id="ARBA00022741"/>
    </source>
</evidence>
<evidence type="ECO:0000256" key="10">
    <source>
        <dbReference type="HAMAP-Rule" id="MF_01486"/>
    </source>
</evidence>
<dbReference type="Gene3D" id="3.40.50.300">
    <property type="entry name" value="P-loop containing nucleotide triphosphate hydrolases"/>
    <property type="match status" value="2"/>
</dbReference>
<keyword evidence="2 10" id="KW-0547">Nucleotide-binding</keyword>
<keyword evidence="3 10" id="KW-0227">DNA damage</keyword>
<dbReference type="PIRSF" id="PIRSF000980">
    <property type="entry name" value="RecC"/>
    <property type="match status" value="1"/>
</dbReference>
<dbReference type="PANTHER" id="PTHR30591:SF1">
    <property type="entry name" value="RECBCD ENZYME SUBUNIT RECC"/>
    <property type="match status" value="1"/>
</dbReference>
<dbReference type="GO" id="GO:0000724">
    <property type="term" value="P:double-strand break repair via homologous recombination"/>
    <property type="evidence" value="ECO:0007669"/>
    <property type="project" value="UniProtKB-UniRule"/>
</dbReference>
<protein>
    <recommendedName>
        <fullName evidence="10">RecBCD enzyme subunit RecC</fullName>
    </recommendedName>
    <alternativeName>
        <fullName evidence="10">Exonuclease V subunit RecC</fullName>
        <shortName evidence="10">ExoV subunit RecC</shortName>
    </alternativeName>
    <alternativeName>
        <fullName evidence="10">Helicase/nuclease RecBCD subunit RecC</fullName>
    </alternativeName>
</protein>
<evidence type="ECO:0000313" key="13">
    <source>
        <dbReference type="Proteomes" id="UP000176037"/>
    </source>
</evidence>
<keyword evidence="1 10" id="KW-0540">Nuclease</keyword>
<evidence type="ECO:0000256" key="3">
    <source>
        <dbReference type="ARBA" id="ARBA00022763"/>
    </source>
</evidence>
<comment type="function">
    <text evidence="10">A helicase/nuclease that prepares dsDNA breaks (DSB) for recombinational DNA repair. Binds to DSBs and unwinds DNA via a highly rapid and processive ATP-dependent bidirectional helicase activity. Unwinds dsDNA until it encounters a Chi (crossover hotspot instigator) sequence from the 3' direction. Cuts ssDNA a few nucleotides 3' to the Chi site. The properties and activities of the enzyme are changed at Chi. The Chi-altered holoenzyme produces a long 3'-ssDNA overhang and facilitates RecA-binding to the ssDNA for homologous DNA recombination and repair. Holoenzyme degrades any linearized DNA that is unable to undergo homologous recombination. In the holoenzyme this subunit recognizes the wild-type Chi sequence, and when added to isolated RecB increases its ATP-dependent helicase processivity.</text>
</comment>
<dbReference type="Gene3D" id="1.10.10.160">
    <property type="match status" value="1"/>
</dbReference>
<keyword evidence="5 10" id="KW-0347">Helicase</keyword>
<evidence type="ECO:0000256" key="4">
    <source>
        <dbReference type="ARBA" id="ARBA00022801"/>
    </source>
</evidence>
<feature type="domain" description="RecC C-terminal" evidence="11">
    <location>
        <begin position="804"/>
        <end position="1017"/>
    </location>
</feature>
<evidence type="ECO:0000256" key="9">
    <source>
        <dbReference type="ARBA" id="ARBA00023204"/>
    </source>
</evidence>
<sequence>MLTLYPSNKLEHLSFLLAILLDRQPAQGLSQDVILVESPGMQHWLSMELAAQRGIAMNIAYPLPVRFMWDTARAVLGDEAVPKESPFRRETLRWRIYGLLTSEAELAHPAMDRVNHFLVRSRDNGSGQLQSLQLAVALADLLEQYLLYRPDWLLAWERHESVLADDNDERWQAHIWRQLVKDTPYHPARLHEEMVTALQRTDTAKLKKSLPSRIVLFAINTMAPQFVAFLDALAMHVDVHLFHLNPCVNYWGNLSGRAEQARILREQGIEAWLTQSQDNPLLANLGRQGRDLFNQLTELQSYEISAFDLPAPDEQASPPTLLSSVQQDILQASVGSNDQCWHEDDNSILINSAHSTLREVQALHDYLLTQLAIDSSLQPRDVLVMCPAIEEYAPAIEAVFARVGVQRTENEMSPRIPCTIADRSPLDADPLVAAFLSLLSLPDSRFSVTQIVEYLSLPPLQRKFSLSEQSLTVIEYWLERANIHWGLDGTHKAQVSESATQSAMYSWQWGLQRLMLGMISEDAVQLLDNCVTIPDVEGQESVELGRLMLVIEQLQAHNRQLSQPRTAEQWQHYLNTLRDDCFTPGKEDIDSWESIGKAIADLALQCQQAGFTGELSLAEVRDILTKRFATPDAGNHFMTGQVTFCSMLPMRSIPFKIIAILGLNDGDFPRTNPPGSINMMARHPARLGDRSRRQEDRYLFLEALISAREALYLSFQGRSALNNAERQPSLVLQELMDFMHQAYQWQPDAVRQLPLHPFSPAVFKDSWPSYAGGWFRLAKRILTPVAEDPAQLLEISRQAPTLRQMSVTELARCFDDPLAWLAKQLGLRLELDNRLLEDSEPFETNKLSRYQFVDEVVANHHATTINEVTRQFLLSGDLPDSPLTRQELDQWQQAAALLAQVIPQQDEAHCQVNTSGENWQLYGSCYRQDDMLMSYHVGQHQIRRSLVAWLTMLTANAQGIDLPLTLYYVQWDKQPLALKSETFKPLGESEAKAQLSRFIAAINDIEQRPTLLHLAIAEVFYKFANMTDEDDDWLDSDQLERRWGGLIDTTDPYSKLGGSAYFNWFYPTAVPVSQVPLTRLAALYCGFLSHYKRSGKK</sequence>
<dbReference type="Pfam" id="PF04257">
    <property type="entry name" value="Exonuc_V_gamma"/>
    <property type="match status" value="1"/>
</dbReference>
<dbReference type="InterPro" id="IPR013986">
    <property type="entry name" value="DExx_box_DNA_helicase_dom_sf"/>
</dbReference>
<dbReference type="AlphaFoldDB" id="A0A1E8FG26"/>
<gene>
    <name evidence="10" type="primary">recC</name>
    <name evidence="12" type="ORF">BFC17_15020</name>
</gene>
<dbReference type="Proteomes" id="UP000176037">
    <property type="component" value="Unassembled WGS sequence"/>
</dbReference>
<dbReference type="STRING" id="1856405.BFC17_15020"/>
<keyword evidence="6 10" id="KW-0269">Exonuclease</keyword>
<dbReference type="RefSeq" id="WP_070175799.1">
    <property type="nucleotide sequence ID" value="NZ_BMJR01000001.1"/>
</dbReference>
<dbReference type="Pfam" id="PF17946">
    <property type="entry name" value="RecC_C"/>
    <property type="match status" value="1"/>
</dbReference>
<dbReference type="OrthoDB" id="9762834at2"/>
<evidence type="ECO:0000256" key="5">
    <source>
        <dbReference type="ARBA" id="ARBA00022806"/>
    </source>
</evidence>
<proteinExistence type="inferred from homology"/>
<evidence type="ECO:0000259" key="11">
    <source>
        <dbReference type="Pfam" id="PF17946"/>
    </source>
</evidence>
<dbReference type="SUPFAM" id="SSF52980">
    <property type="entry name" value="Restriction endonuclease-like"/>
    <property type="match status" value="1"/>
</dbReference>
<keyword evidence="9 10" id="KW-0234">DNA repair</keyword>
<reference evidence="12 13" key="1">
    <citation type="submission" date="2016-09" db="EMBL/GenBank/DDBJ databases">
        <title>Alteromonas lipolytica, a new species isolated from sea water.</title>
        <authorList>
            <person name="Wu Y.-H."/>
            <person name="Cheng H."/>
            <person name="Xu X.-W."/>
        </authorList>
    </citation>
    <scope>NUCLEOTIDE SEQUENCE [LARGE SCALE GENOMIC DNA]</scope>
    <source>
        <strain evidence="12 13">JW12</strain>
    </source>
</reference>
<dbReference type="InterPro" id="IPR027417">
    <property type="entry name" value="P-loop_NTPase"/>
</dbReference>
<comment type="caution">
    <text evidence="12">The sequence shown here is derived from an EMBL/GenBank/DDBJ whole genome shotgun (WGS) entry which is preliminary data.</text>
</comment>
<evidence type="ECO:0000313" key="12">
    <source>
        <dbReference type="EMBL" id="OFI34881.1"/>
    </source>
</evidence>
<evidence type="ECO:0000256" key="8">
    <source>
        <dbReference type="ARBA" id="ARBA00023125"/>
    </source>
</evidence>
<comment type="similarity">
    <text evidence="10">Belongs to the RecC family.</text>
</comment>
<dbReference type="EMBL" id="MJIC01000010">
    <property type="protein sequence ID" value="OFI34881.1"/>
    <property type="molecule type" value="Genomic_DNA"/>
</dbReference>
<keyword evidence="7 10" id="KW-0067">ATP-binding</keyword>